<proteinExistence type="predicted"/>
<keyword evidence="2" id="KW-1185">Reference proteome</keyword>
<name>A0A4V6A222_STECR</name>
<protein>
    <submittedName>
        <fullName evidence="1">Uncharacterized protein</fullName>
    </submittedName>
</protein>
<evidence type="ECO:0000313" key="2">
    <source>
        <dbReference type="Proteomes" id="UP000298663"/>
    </source>
</evidence>
<organism evidence="1 2">
    <name type="scientific">Steinernema carpocapsae</name>
    <name type="common">Entomopathogenic nematode</name>
    <dbReference type="NCBI Taxonomy" id="34508"/>
    <lineage>
        <taxon>Eukaryota</taxon>
        <taxon>Metazoa</taxon>
        <taxon>Ecdysozoa</taxon>
        <taxon>Nematoda</taxon>
        <taxon>Chromadorea</taxon>
        <taxon>Rhabditida</taxon>
        <taxon>Tylenchina</taxon>
        <taxon>Panagrolaimomorpha</taxon>
        <taxon>Strongyloidoidea</taxon>
        <taxon>Steinernematidae</taxon>
        <taxon>Steinernema</taxon>
    </lineage>
</organism>
<comment type="caution">
    <text evidence="1">The sequence shown here is derived from an EMBL/GenBank/DDBJ whole genome shotgun (WGS) entry which is preliminary data.</text>
</comment>
<evidence type="ECO:0000313" key="1">
    <source>
        <dbReference type="EMBL" id="TKR77445.1"/>
    </source>
</evidence>
<dbReference type="Proteomes" id="UP000298663">
    <property type="component" value="Unassembled WGS sequence"/>
</dbReference>
<reference evidence="1 2" key="1">
    <citation type="journal article" date="2015" name="Genome Biol.">
        <title>Comparative genomics of Steinernema reveals deeply conserved gene regulatory networks.</title>
        <authorList>
            <person name="Dillman A.R."/>
            <person name="Macchietto M."/>
            <person name="Porter C.F."/>
            <person name="Rogers A."/>
            <person name="Williams B."/>
            <person name="Antoshechkin I."/>
            <person name="Lee M.M."/>
            <person name="Goodwin Z."/>
            <person name="Lu X."/>
            <person name="Lewis E.E."/>
            <person name="Goodrich-Blair H."/>
            <person name="Stock S.P."/>
            <person name="Adams B.J."/>
            <person name="Sternberg P.W."/>
            <person name="Mortazavi A."/>
        </authorList>
    </citation>
    <scope>NUCLEOTIDE SEQUENCE [LARGE SCALE GENOMIC DNA]</scope>
    <source>
        <strain evidence="1 2">ALL</strain>
    </source>
</reference>
<dbReference type="OrthoDB" id="17458at2759"/>
<dbReference type="AlphaFoldDB" id="A0A4V6A222"/>
<gene>
    <name evidence="1" type="ORF">L596_018417</name>
</gene>
<sequence>MERLNTTRIPLSRVSKRLPSCSSIRSGISGCAPAMMVMRKRKYVLMIGRHFESLSNTAELADLSSVGLICQEHQKAADGVGKRLDRAEFIAETEKIGRFEERRLT</sequence>
<dbReference type="EMBL" id="AZBU02000005">
    <property type="protein sequence ID" value="TKR77445.1"/>
    <property type="molecule type" value="Genomic_DNA"/>
</dbReference>
<reference evidence="1 2" key="2">
    <citation type="journal article" date="2019" name="G3 (Bethesda)">
        <title>Hybrid Assembly of the Genome of the Entomopathogenic Nematode Steinernema carpocapsae Identifies the X-Chromosome.</title>
        <authorList>
            <person name="Serra L."/>
            <person name="Macchietto M."/>
            <person name="Macias-Munoz A."/>
            <person name="McGill C.J."/>
            <person name="Rodriguez I.M."/>
            <person name="Rodriguez B."/>
            <person name="Murad R."/>
            <person name="Mortazavi A."/>
        </authorList>
    </citation>
    <scope>NUCLEOTIDE SEQUENCE [LARGE SCALE GENOMIC DNA]</scope>
    <source>
        <strain evidence="1 2">ALL</strain>
    </source>
</reference>
<accession>A0A4V6A222</accession>